<protein>
    <submittedName>
        <fullName evidence="1">Uncharacterized protein</fullName>
    </submittedName>
</protein>
<reference evidence="2" key="1">
    <citation type="submission" date="2018-02" db="EMBL/GenBank/DDBJ databases">
        <authorList>
            <person name="Cohen D.B."/>
            <person name="Kent A.D."/>
        </authorList>
    </citation>
    <scope>NUCLEOTIDE SEQUENCE [LARGE SCALE GENOMIC DNA]</scope>
</reference>
<dbReference type="Proteomes" id="UP000241290">
    <property type="component" value="Genome"/>
</dbReference>
<dbReference type="GeneID" id="64766432"/>
<keyword evidence="2" id="KW-1185">Reference proteome</keyword>
<proteinExistence type="predicted"/>
<gene>
    <name evidence="1" type="primary">179</name>
    <name evidence="1" type="ORF">SEA_FINCH_179</name>
</gene>
<name>A0A2P1JXU6_9CAUD</name>
<accession>A0A2P1JXU6</accession>
<evidence type="ECO:0000313" key="1">
    <source>
        <dbReference type="EMBL" id="AVO25104.1"/>
    </source>
</evidence>
<sequence>MLTAILERIDEFLHAKSWDGYWLSRKLCDWYENRMLEEYRITDNVTALFNDVVEERAAERSLPITPVLNAWVDEGSYPLEHRRQKRILRDNWPTLYNALNQLEKDSGDSCNASRSRPDS</sequence>
<dbReference type="KEGG" id="vg:64766432"/>
<dbReference type="RefSeq" id="YP_010059201.1">
    <property type="nucleotide sequence ID" value="NC_054724.1"/>
</dbReference>
<dbReference type="EMBL" id="MG962366">
    <property type="protein sequence ID" value="AVO25104.1"/>
    <property type="molecule type" value="Genomic_DNA"/>
</dbReference>
<organism evidence="1 2">
    <name type="scientific">Rhodococcus phage Finch</name>
    <dbReference type="NCBI Taxonomy" id="2094144"/>
    <lineage>
        <taxon>Viruses</taxon>
        <taxon>Duplodnaviria</taxon>
        <taxon>Heunggongvirae</taxon>
        <taxon>Uroviricota</taxon>
        <taxon>Caudoviricetes</taxon>
        <taxon>Finchvirus</taxon>
        <taxon>Finchvirus finch</taxon>
    </lineage>
</organism>
<evidence type="ECO:0000313" key="2">
    <source>
        <dbReference type="Proteomes" id="UP000241290"/>
    </source>
</evidence>